<evidence type="ECO:0000313" key="7">
    <source>
        <dbReference type="EMBL" id="TPE51299.1"/>
    </source>
</evidence>
<dbReference type="GO" id="GO:0005886">
    <property type="term" value="C:plasma membrane"/>
    <property type="evidence" value="ECO:0007669"/>
    <property type="project" value="UniProtKB-SubCell"/>
</dbReference>
<gene>
    <name evidence="7" type="ORF">FJM67_09660</name>
</gene>
<keyword evidence="2" id="KW-1003">Cell membrane</keyword>
<proteinExistence type="predicted"/>
<name>A0A501WPC9_9GAMM</name>
<accession>A0A501WPC9</accession>
<keyword evidence="3 6" id="KW-0812">Transmembrane</keyword>
<evidence type="ECO:0000256" key="3">
    <source>
        <dbReference type="ARBA" id="ARBA00022692"/>
    </source>
</evidence>
<keyword evidence="5 6" id="KW-0472">Membrane</keyword>
<evidence type="ECO:0000256" key="1">
    <source>
        <dbReference type="ARBA" id="ARBA00004651"/>
    </source>
</evidence>
<dbReference type="OrthoDB" id="9808671at2"/>
<feature type="transmembrane region" description="Helical" evidence="6">
    <location>
        <begin position="42"/>
        <end position="64"/>
    </location>
</feature>
<dbReference type="Proteomes" id="UP000315901">
    <property type="component" value="Unassembled WGS sequence"/>
</dbReference>
<evidence type="ECO:0000256" key="4">
    <source>
        <dbReference type="ARBA" id="ARBA00022989"/>
    </source>
</evidence>
<comment type="caution">
    <text evidence="7">The sequence shown here is derived from an EMBL/GenBank/DDBJ whole genome shotgun (WGS) entry which is preliminary data.</text>
</comment>
<dbReference type="Pfam" id="PF03631">
    <property type="entry name" value="Virul_fac_BrkB"/>
    <property type="match status" value="1"/>
</dbReference>
<feature type="transmembrane region" description="Helical" evidence="6">
    <location>
        <begin position="187"/>
        <end position="206"/>
    </location>
</feature>
<dbReference type="PANTHER" id="PTHR30213:SF0">
    <property type="entry name" value="UPF0761 MEMBRANE PROTEIN YIHY"/>
    <property type="match status" value="1"/>
</dbReference>
<comment type="subcellular location">
    <subcellularLocation>
        <location evidence="1">Cell membrane</location>
        <topology evidence="1">Multi-pass membrane protein</topology>
    </subcellularLocation>
</comment>
<feature type="transmembrane region" description="Helical" evidence="6">
    <location>
        <begin position="107"/>
        <end position="126"/>
    </location>
</feature>
<evidence type="ECO:0000256" key="5">
    <source>
        <dbReference type="ARBA" id="ARBA00023136"/>
    </source>
</evidence>
<dbReference type="EMBL" id="VFRR01000016">
    <property type="protein sequence ID" value="TPE51299.1"/>
    <property type="molecule type" value="Genomic_DNA"/>
</dbReference>
<reference evidence="7 8" key="1">
    <citation type="submission" date="2019-06" db="EMBL/GenBank/DDBJ databases">
        <title>A novel bacterium of genus Marinomonas, isolated from coastal sand.</title>
        <authorList>
            <person name="Huang H."/>
            <person name="Mo K."/>
            <person name="Hu Y."/>
        </authorList>
    </citation>
    <scope>NUCLEOTIDE SEQUENCE [LARGE SCALE GENOMIC DNA]</scope>
    <source>
        <strain evidence="7 8">HB171799</strain>
    </source>
</reference>
<dbReference type="InterPro" id="IPR017039">
    <property type="entry name" value="Virul_fac_BrkB"/>
</dbReference>
<dbReference type="PIRSF" id="PIRSF035875">
    <property type="entry name" value="RNase_BN"/>
    <property type="match status" value="1"/>
</dbReference>
<dbReference type="AlphaFoldDB" id="A0A501WPC9"/>
<keyword evidence="8" id="KW-1185">Reference proteome</keyword>
<protein>
    <submittedName>
        <fullName evidence="7">YihY family inner membrane protein</fullName>
    </submittedName>
</protein>
<feature type="transmembrane region" description="Helical" evidence="6">
    <location>
        <begin position="218"/>
        <end position="235"/>
    </location>
</feature>
<sequence length="289" mass="32015">MIVNLLKTLSRHYMEAKFSVAIITLTKEVQGYIRDHAVSLRAAQLTLATLLAAVPILTIVLGILRLTPAMASMETNLVQFVEQHLAPGSSETLVPYLLSFSEQAKNLPAVGVITLLVTALLLLNSFEAGVQQIWQVKQVRKLRERLLIYWSILTMGPILLAAAGSLYGTLLSYQIQGLSISTLFNQVVEFGGFVIYFIALFVLNYLTPNTDTQLKPTALSALIGVVALSLVNWAFSNFAQFFANYQVVYGAFAALPIFLVWLQITWLVILISVCINAALHRNRLFIKLE</sequence>
<keyword evidence="4 6" id="KW-1133">Transmembrane helix</keyword>
<evidence type="ECO:0000256" key="2">
    <source>
        <dbReference type="ARBA" id="ARBA00022475"/>
    </source>
</evidence>
<organism evidence="7 8">
    <name type="scientific">Maribrevibacterium harenarium</name>
    <dbReference type="NCBI Taxonomy" id="2589817"/>
    <lineage>
        <taxon>Bacteria</taxon>
        <taxon>Pseudomonadati</taxon>
        <taxon>Pseudomonadota</taxon>
        <taxon>Gammaproteobacteria</taxon>
        <taxon>Oceanospirillales</taxon>
        <taxon>Oceanospirillaceae</taxon>
        <taxon>Maribrevibacterium</taxon>
    </lineage>
</organism>
<dbReference type="PANTHER" id="PTHR30213">
    <property type="entry name" value="INNER MEMBRANE PROTEIN YHJD"/>
    <property type="match status" value="1"/>
</dbReference>
<evidence type="ECO:0000256" key="6">
    <source>
        <dbReference type="SAM" id="Phobius"/>
    </source>
</evidence>
<evidence type="ECO:0000313" key="8">
    <source>
        <dbReference type="Proteomes" id="UP000315901"/>
    </source>
</evidence>
<feature type="transmembrane region" description="Helical" evidence="6">
    <location>
        <begin position="247"/>
        <end position="279"/>
    </location>
</feature>
<dbReference type="NCBIfam" id="TIGR00765">
    <property type="entry name" value="yihY_not_rbn"/>
    <property type="match status" value="1"/>
</dbReference>
<feature type="transmembrane region" description="Helical" evidence="6">
    <location>
        <begin position="147"/>
        <end position="167"/>
    </location>
</feature>